<keyword evidence="2" id="KW-1185">Reference proteome</keyword>
<dbReference type="KEGG" id="beo:BEH_22855"/>
<reference evidence="2" key="2">
    <citation type="submission" date="2015-06" db="EMBL/GenBank/DDBJ databases">
        <title>Genome Sequence of Bacillus endophyticus and Analysis of its Companion Mechanism in the Ketogulonigenium vulgare-Bacillus strain Consortium.</title>
        <authorList>
            <person name="Jia N."/>
            <person name="Du J."/>
            <person name="Ding M.-Z."/>
            <person name="Gao F."/>
            <person name="Yuan Y.-J."/>
        </authorList>
    </citation>
    <scope>NUCLEOTIDE SEQUENCE [LARGE SCALE GENOMIC DNA]</scope>
    <source>
        <strain evidence="2">Hbe603</strain>
    </source>
</reference>
<dbReference type="GeneID" id="93703119"/>
<dbReference type="PANTHER" id="PTHR37309:SF1">
    <property type="entry name" value="SLR0284 PROTEIN"/>
    <property type="match status" value="1"/>
</dbReference>
<dbReference type="EMBL" id="CP011974">
    <property type="protein sequence ID" value="AKO94683.1"/>
    <property type="molecule type" value="Genomic_DNA"/>
</dbReference>
<dbReference type="AlphaFoldDB" id="A0A1X7FR04"/>
<sequence>MWKRWVISIVVNALSLMIVSTIFDDFYLSSVSAAVIAAIVLSIINIIIKPILILFTLPATILTLGLFLFVINAITLMITQGIIGDAFIIDGFSTALFAAIIMALLNLIAQKAFIEPMQR</sequence>
<accession>A0A0H4L1X4</accession>
<organism evidence="1 2">
    <name type="scientific">Priestia filamentosa</name>
    <dbReference type="NCBI Taxonomy" id="1402861"/>
    <lineage>
        <taxon>Bacteria</taxon>
        <taxon>Bacillati</taxon>
        <taxon>Bacillota</taxon>
        <taxon>Bacilli</taxon>
        <taxon>Bacillales</taxon>
        <taxon>Bacillaceae</taxon>
        <taxon>Priestia</taxon>
    </lineage>
</organism>
<dbReference type="Pfam" id="PF04020">
    <property type="entry name" value="Phage_holin_4_2"/>
    <property type="match status" value="1"/>
</dbReference>
<gene>
    <name evidence="1" type="ORF">BEH_22855</name>
</gene>
<evidence type="ECO:0000313" key="1">
    <source>
        <dbReference type="EMBL" id="AKO94683.1"/>
    </source>
</evidence>
<dbReference type="PATRIC" id="fig|135735.6.peg.4805"/>
<evidence type="ECO:0000313" key="2">
    <source>
        <dbReference type="Proteomes" id="UP000036202"/>
    </source>
</evidence>
<dbReference type="Proteomes" id="UP000036202">
    <property type="component" value="Chromosome"/>
</dbReference>
<accession>A0A1X7FR04</accession>
<protein>
    <submittedName>
        <fullName evidence="1">Uncharacterized protein</fullName>
    </submittedName>
</protein>
<name>A0A1X7FR04_9BACI</name>
<dbReference type="InterPro" id="IPR007165">
    <property type="entry name" value="Phage_holin_4_2"/>
</dbReference>
<proteinExistence type="predicted"/>
<reference evidence="1 2" key="1">
    <citation type="journal article" date="2015" name="PLoS ONE">
        <title>Genome Sequence of Bacillus endophyticus and Analysis of Its Companion Mechanism in the Ketogulonigenium vulgare-Bacillus Strain Consortium.</title>
        <authorList>
            <person name="Jia N."/>
            <person name="Du J."/>
            <person name="Ding M.Z."/>
            <person name="Gao F."/>
            <person name="Yuan Y.J."/>
        </authorList>
    </citation>
    <scope>NUCLEOTIDE SEQUENCE [LARGE SCALE GENOMIC DNA]</scope>
    <source>
        <strain evidence="1 2">Hbe603</strain>
    </source>
</reference>
<dbReference type="RefSeq" id="WP_019394915.1">
    <property type="nucleotide sequence ID" value="NZ_ALIM01000035.1"/>
</dbReference>
<dbReference type="PANTHER" id="PTHR37309">
    <property type="entry name" value="SLR0284 PROTEIN"/>
    <property type="match status" value="1"/>
</dbReference>